<gene>
    <name evidence="1" type="ORF">WA026_022927</name>
</gene>
<dbReference type="Proteomes" id="UP001431783">
    <property type="component" value="Unassembled WGS sequence"/>
</dbReference>
<comment type="caution">
    <text evidence="1">The sequence shown here is derived from an EMBL/GenBank/DDBJ whole genome shotgun (WGS) entry which is preliminary data.</text>
</comment>
<name>A0AAW1U051_9CUCU</name>
<protein>
    <submittedName>
        <fullName evidence="1">Uncharacterized protein</fullName>
    </submittedName>
</protein>
<dbReference type="EMBL" id="JARQZJ010000021">
    <property type="protein sequence ID" value="KAK9873515.1"/>
    <property type="molecule type" value="Genomic_DNA"/>
</dbReference>
<reference evidence="1 2" key="1">
    <citation type="submission" date="2023-03" db="EMBL/GenBank/DDBJ databases">
        <title>Genome insight into feeding habits of ladybird beetles.</title>
        <authorList>
            <person name="Li H.-S."/>
            <person name="Huang Y.-H."/>
            <person name="Pang H."/>
        </authorList>
    </citation>
    <scope>NUCLEOTIDE SEQUENCE [LARGE SCALE GENOMIC DNA]</scope>
    <source>
        <strain evidence="1">SYSU_2023b</strain>
        <tissue evidence="1">Whole body</tissue>
    </source>
</reference>
<accession>A0AAW1U051</accession>
<organism evidence="1 2">
    <name type="scientific">Henosepilachna vigintioctopunctata</name>
    <dbReference type="NCBI Taxonomy" id="420089"/>
    <lineage>
        <taxon>Eukaryota</taxon>
        <taxon>Metazoa</taxon>
        <taxon>Ecdysozoa</taxon>
        <taxon>Arthropoda</taxon>
        <taxon>Hexapoda</taxon>
        <taxon>Insecta</taxon>
        <taxon>Pterygota</taxon>
        <taxon>Neoptera</taxon>
        <taxon>Endopterygota</taxon>
        <taxon>Coleoptera</taxon>
        <taxon>Polyphaga</taxon>
        <taxon>Cucujiformia</taxon>
        <taxon>Coccinelloidea</taxon>
        <taxon>Coccinellidae</taxon>
        <taxon>Epilachninae</taxon>
        <taxon>Epilachnini</taxon>
        <taxon>Henosepilachna</taxon>
    </lineage>
</organism>
<keyword evidence="2" id="KW-1185">Reference proteome</keyword>
<dbReference type="AlphaFoldDB" id="A0AAW1U051"/>
<proteinExistence type="predicted"/>
<sequence>MDLLMSSNLYLTELVDKWHRSYQDYTLKLFSIFKPYAKEIFDEISPETFTISGHLVPLFKAISSSESSSSCFGPVTPYRPDSLGPDAAHQLYVGSQRFSFELELPNIPQISIFTTSIIHTDNKDIPDYTNPFTFDNTENITIYGSQFRAEHWTRIQKDYILNPVTSYSPESTADLDYTFNMNGKDLGLPIIGEDDSISSIEEFLTLSNTDWLTRLTKIFATYSSFKDSSTLADCSPTGPQCSLVSKNFVHQSSANVHNNTYYTISHAFTDTHPFTYQCSTHRPKT</sequence>
<evidence type="ECO:0000313" key="1">
    <source>
        <dbReference type="EMBL" id="KAK9873515.1"/>
    </source>
</evidence>
<evidence type="ECO:0000313" key="2">
    <source>
        <dbReference type="Proteomes" id="UP001431783"/>
    </source>
</evidence>